<evidence type="ECO:0000256" key="4">
    <source>
        <dbReference type="ARBA" id="ARBA00023163"/>
    </source>
</evidence>
<feature type="DNA-binding region" description="OmpR/PhoB-type" evidence="6">
    <location>
        <begin position="1"/>
        <end position="91"/>
    </location>
</feature>
<sequence length="952" mass="104390">MLRLLGEVDAEVDGKPVDLGAPRQRCVLAALAVDAGQTMSVERLVERVWGTETAPRARATLHSYVSRLRRALAGVGGVAIVRRSGGYVLVVDATEAVVDLHRFRELCARARRDDAAASRSLTDALALWRGEALTGVAGEWVRTERDRLGQERRAAEHDLVDARLRAGDGGEVVAELSARATRNPLDERVACQYLLALHRAGRTGDALEHYQRVRLRLVEELGADPGAALQELYQQILAADPHLIAAPASATHKTPASEPVVPRQLPAAPSSFVGRRDELRRLDSLLEGTGTVAVAAIAGTGGVGKTSLALQWAHRHAGRFPDGHLFVDLRGFTSAGEPMPAEEAVRGFLDALGVEDARVPVDPHARSALFRTLVAGRRMLLVLDNAVGTDQVVPLLPGTGQCAVVVTSRNRLPGLITRQAAHHLPLDVLDDTEARALLADRLGTARVDAEQTAVDHLIAWCGGIPLALTIVTTQAHTRPHLSLTALAGELRDEATRIDLLDSEDPSASLPTVLSWSLRTLTAQQRDAFALLSIAPGPDIGAAAAANLLGTSQTSTTRILRALEEASLLRGHGVGRWRMHDLVRAYAMTLDLDDEVGKGALRRVLDFYTHTAHTGEQLLAPHRAPHRLDSPVPVVRLPPPADATRALAWFDTERVNLIAAQHTAVIHHWHSAVGNLAWSLHTYLGRRGHIHDAITVWQAAADALAQLPDPATVTRAHRNLGYAHAELGRHENAIDHMHQALALAEYHRDRIQEAHIHHALGWVWGRQRDNRQAFDHARRALNLYRDLDQPVPEAEALNAMGWYAARLGQHDTARDHCQAALVLHRHHRNLNGEANTLDSLGYIDHHNGHHDQALDHYRHALALHRALGNTYQVAHTLDRLGRALAALCHHEQARTAWLEALALYREQRREPGTARIQRHLDNLAKHHRADDPAARCHRNRQSRSSHADRKLSR</sequence>
<dbReference type="Pfam" id="PF00486">
    <property type="entry name" value="Trans_reg_C"/>
    <property type="match status" value="1"/>
</dbReference>
<accession>A0A7W7QDN5</accession>
<dbReference type="Gene3D" id="3.40.50.300">
    <property type="entry name" value="P-loop containing nucleotide triphosphate hydrolases"/>
    <property type="match status" value="1"/>
</dbReference>
<dbReference type="Pfam" id="PF00931">
    <property type="entry name" value="NB-ARC"/>
    <property type="match status" value="1"/>
</dbReference>
<dbReference type="SMART" id="SM00862">
    <property type="entry name" value="Trans_reg_C"/>
    <property type="match status" value="1"/>
</dbReference>
<dbReference type="InterPro" id="IPR036388">
    <property type="entry name" value="WH-like_DNA-bd_sf"/>
</dbReference>
<reference evidence="9 10" key="1">
    <citation type="submission" date="2020-08" db="EMBL/GenBank/DDBJ databases">
        <title>Genomic Encyclopedia of Type Strains, Phase III (KMG-III): the genomes of soil and plant-associated and newly described type strains.</title>
        <authorList>
            <person name="Whitman W."/>
        </authorList>
    </citation>
    <scope>NUCLEOTIDE SEQUENCE [LARGE SCALE GENOMIC DNA]</scope>
    <source>
        <strain evidence="9 10">CECT 8960</strain>
    </source>
</reference>
<comment type="similarity">
    <text evidence="1">Belongs to the AfsR/DnrI/RedD regulatory family.</text>
</comment>
<evidence type="ECO:0000256" key="2">
    <source>
        <dbReference type="ARBA" id="ARBA00023015"/>
    </source>
</evidence>
<evidence type="ECO:0000256" key="1">
    <source>
        <dbReference type="ARBA" id="ARBA00005820"/>
    </source>
</evidence>
<protein>
    <submittedName>
        <fullName evidence="9">DNA-binding SARP family transcriptional activator/tetratricopeptide (TPR) repeat protein</fullName>
    </submittedName>
</protein>
<dbReference type="RefSeq" id="WP_184815546.1">
    <property type="nucleotide sequence ID" value="NZ_JACHJQ010000010.1"/>
</dbReference>
<dbReference type="InterPro" id="IPR001867">
    <property type="entry name" value="OmpR/PhoB-type_DNA-bd"/>
</dbReference>
<dbReference type="CDD" id="cd15831">
    <property type="entry name" value="BTAD"/>
    <property type="match status" value="1"/>
</dbReference>
<evidence type="ECO:0000256" key="5">
    <source>
        <dbReference type="PROSITE-ProRule" id="PRU00339"/>
    </source>
</evidence>
<proteinExistence type="inferred from homology"/>
<keyword evidence="3 6" id="KW-0238">DNA-binding</keyword>
<dbReference type="SUPFAM" id="SSF52540">
    <property type="entry name" value="P-loop containing nucleoside triphosphate hydrolases"/>
    <property type="match status" value="1"/>
</dbReference>
<evidence type="ECO:0000313" key="10">
    <source>
        <dbReference type="Proteomes" id="UP000520767"/>
    </source>
</evidence>
<feature type="domain" description="OmpR/PhoB-type" evidence="8">
    <location>
        <begin position="1"/>
        <end position="91"/>
    </location>
</feature>
<comment type="caution">
    <text evidence="9">The sequence shown here is derived from an EMBL/GenBank/DDBJ whole genome shotgun (WGS) entry which is preliminary data.</text>
</comment>
<evidence type="ECO:0000313" key="9">
    <source>
        <dbReference type="EMBL" id="MBB4911528.1"/>
    </source>
</evidence>
<dbReference type="InterPro" id="IPR011990">
    <property type="entry name" value="TPR-like_helical_dom_sf"/>
</dbReference>
<keyword evidence="10" id="KW-1185">Reference proteome</keyword>
<evidence type="ECO:0000259" key="8">
    <source>
        <dbReference type="PROSITE" id="PS51755"/>
    </source>
</evidence>
<dbReference type="InterPro" id="IPR002182">
    <property type="entry name" value="NB-ARC"/>
</dbReference>
<dbReference type="InterPro" id="IPR016032">
    <property type="entry name" value="Sig_transdc_resp-reg_C-effctor"/>
</dbReference>
<dbReference type="InterPro" id="IPR027417">
    <property type="entry name" value="P-loop_NTPase"/>
</dbReference>
<dbReference type="AlphaFoldDB" id="A0A7W7QDN5"/>
<dbReference type="Proteomes" id="UP000520767">
    <property type="component" value="Unassembled WGS sequence"/>
</dbReference>
<dbReference type="GO" id="GO:0003677">
    <property type="term" value="F:DNA binding"/>
    <property type="evidence" value="ECO:0007669"/>
    <property type="project" value="UniProtKB-UniRule"/>
</dbReference>
<evidence type="ECO:0000256" key="7">
    <source>
        <dbReference type="SAM" id="MobiDB-lite"/>
    </source>
</evidence>
<dbReference type="InterPro" id="IPR051677">
    <property type="entry name" value="AfsR-DnrI-RedD_regulator"/>
</dbReference>
<dbReference type="SUPFAM" id="SSF48452">
    <property type="entry name" value="TPR-like"/>
    <property type="match status" value="3"/>
</dbReference>
<feature type="repeat" description="TPR" evidence="5">
    <location>
        <begin position="713"/>
        <end position="746"/>
    </location>
</feature>
<dbReference type="SMART" id="SM01043">
    <property type="entry name" value="BTAD"/>
    <property type="match status" value="1"/>
</dbReference>
<dbReference type="PRINTS" id="PR00364">
    <property type="entry name" value="DISEASERSIST"/>
</dbReference>
<dbReference type="Pfam" id="PF13424">
    <property type="entry name" value="TPR_12"/>
    <property type="match status" value="2"/>
</dbReference>
<dbReference type="InterPro" id="IPR019734">
    <property type="entry name" value="TPR_rpt"/>
</dbReference>
<keyword evidence="5" id="KW-0802">TPR repeat</keyword>
<dbReference type="GO" id="GO:0000160">
    <property type="term" value="P:phosphorelay signal transduction system"/>
    <property type="evidence" value="ECO:0007669"/>
    <property type="project" value="InterPro"/>
</dbReference>
<dbReference type="Gene3D" id="1.25.40.10">
    <property type="entry name" value="Tetratricopeptide repeat domain"/>
    <property type="match status" value="3"/>
</dbReference>
<feature type="compositionally biased region" description="Basic and acidic residues" evidence="7">
    <location>
        <begin position="924"/>
        <end position="933"/>
    </location>
</feature>
<dbReference type="SMART" id="SM00028">
    <property type="entry name" value="TPR"/>
    <property type="match status" value="5"/>
</dbReference>
<organism evidence="9 10">
    <name type="scientific">Actinophytocola algeriensis</name>
    <dbReference type="NCBI Taxonomy" id="1768010"/>
    <lineage>
        <taxon>Bacteria</taxon>
        <taxon>Bacillati</taxon>
        <taxon>Actinomycetota</taxon>
        <taxon>Actinomycetes</taxon>
        <taxon>Pseudonocardiales</taxon>
        <taxon>Pseudonocardiaceae</taxon>
    </lineage>
</organism>
<dbReference type="PANTHER" id="PTHR35807">
    <property type="entry name" value="TRANSCRIPTIONAL REGULATOR REDD-RELATED"/>
    <property type="match status" value="1"/>
</dbReference>
<dbReference type="InterPro" id="IPR005158">
    <property type="entry name" value="BTAD"/>
</dbReference>
<dbReference type="PANTHER" id="PTHR35807:SF1">
    <property type="entry name" value="TRANSCRIPTIONAL REGULATOR REDD"/>
    <property type="match status" value="1"/>
</dbReference>
<dbReference type="GO" id="GO:0006355">
    <property type="term" value="P:regulation of DNA-templated transcription"/>
    <property type="evidence" value="ECO:0007669"/>
    <property type="project" value="InterPro"/>
</dbReference>
<dbReference type="PROSITE" id="PS51755">
    <property type="entry name" value="OMPR_PHOB"/>
    <property type="match status" value="1"/>
</dbReference>
<name>A0A7W7QDN5_9PSEU</name>
<dbReference type="Gene3D" id="1.10.10.10">
    <property type="entry name" value="Winged helix-like DNA-binding domain superfamily/Winged helix DNA-binding domain"/>
    <property type="match status" value="1"/>
</dbReference>
<keyword evidence="4" id="KW-0804">Transcription</keyword>
<dbReference type="SUPFAM" id="SSF46894">
    <property type="entry name" value="C-terminal effector domain of the bipartite response regulators"/>
    <property type="match status" value="1"/>
</dbReference>
<dbReference type="EMBL" id="JACHJQ010000010">
    <property type="protein sequence ID" value="MBB4911528.1"/>
    <property type="molecule type" value="Genomic_DNA"/>
</dbReference>
<dbReference type="PROSITE" id="PS50005">
    <property type="entry name" value="TPR"/>
    <property type="match status" value="1"/>
</dbReference>
<keyword evidence="2" id="KW-0805">Transcription regulation</keyword>
<dbReference type="CDD" id="cd00383">
    <property type="entry name" value="trans_reg_C"/>
    <property type="match status" value="1"/>
</dbReference>
<dbReference type="GO" id="GO:0043531">
    <property type="term" value="F:ADP binding"/>
    <property type="evidence" value="ECO:0007669"/>
    <property type="project" value="InterPro"/>
</dbReference>
<evidence type="ECO:0000256" key="6">
    <source>
        <dbReference type="PROSITE-ProRule" id="PRU01091"/>
    </source>
</evidence>
<evidence type="ECO:0000256" key="3">
    <source>
        <dbReference type="ARBA" id="ARBA00023125"/>
    </source>
</evidence>
<dbReference type="Pfam" id="PF03704">
    <property type="entry name" value="BTAD"/>
    <property type="match status" value="1"/>
</dbReference>
<gene>
    <name evidence="9" type="ORF">FHR82_007798</name>
</gene>
<feature type="region of interest" description="Disordered" evidence="7">
    <location>
        <begin position="924"/>
        <end position="952"/>
    </location>
</feature>